<feature type="non-terminal residue" evidence="2">
    <location>
        <position position="1"/>
    </location>
</feature>
<feature type="compositionally biased region" description="Basic and acidic residues" evidence="1">
    <location>
        <begin position="549"/>
        <end position="569"/>
    </location>
</feature>
<feature type="region of interest" description="Disordered" evidence="1">
    <location>
        <begin position="831"/>
        <end position="866"/>
    </location>
</feature>
<sequence length="933" mass="100127">MRGDGIHPYERRQLEAAILASQQLAQVAPSAPSTIYPTLHGTLDNSSTAPAHSKSASTVHRSSSGERIAALSSSSSLSVPPPLPHHHQHANAYLSAPRQPFQLQPSVQHSSNSFTSASETPRIIVPAIDTSESIGSFSSAGRVASLQQQQQSEPFSFSDIQSFSDERATIEVEMSVQQQQETDLDMLVGDSDGESRGALRSLSVSYAAGAEVRHAVVNKDLSGRSLSEPQPARPADSCSILESTSSRLHPPDQSAATSRSNLSSNSTDIVVSAATSVTKRPRANPSTFAGIELPAAAPKGKDRKITSSLGKKCESSSNLSGNFKSTEFVQSSDDDSVDRSCLTAPAKKARRSSTATTTTTCKTRESGAANEDGRESPLTDYDEPMSLVPANRPSSTKPRRTPSVLPSVLDRDPLDLLSCSANPPAQPLHSDEPTPCISGVVLPALPSPHARSRSPSVASTSAAIKKPKRGVEAVSEDGKLEEDLLAEIDAMNEYMEDQDSDFGGGGEKHKGKGKGKKEKSKRPPRRRPSTSKKAGTAEKQTQPEPDEGVMGKKEELKKKRGQAEKKDGQEQAEEDVPVVGNAVELAAQLDHDDEEDDELLLLQTSGPSKKKDGKKQAAPIVHESEDERPGEHSSPAEIDGDVGRGVRRSPRANKGVAKVWDDEEEGGAGGSTKKAAVDPPAAKGKGRKKFVAPSSEAEQDPLLDEGEPDTPAHRQSKAKDRGKKPVSPEPTSVSPALSRDASSRSNEAKRRMDLVLQAAAETDDSFWPSPDKPNAKGKAKEKEREKDGGDADDEDEEEKRDAEPTTSESSRQSDHTKVSSSVYLPFDVLFTGAENDGGKSKPVTPAAAARPRERSTTPFSKTPKPGSLAAILQKRGLATFRAPGLSSRTKIPPLHPWYEKKDPEEWDDDDHARWARRMRRIDRGLPADSDYDD</sequence>
<organism evidence="2 3">
    <name type="scientific">Sporidiobolus salmonicolor</name>
    <name type="common">Yeast-like fungus</name>
    <name type="synonym">Sporobolomyces salmonicolor</name>
    <dbReference type="NCBI Taxonomy" id="5005"/>
    <lineage>
        <taxon>Eukaryota</taxon>
        <taxon>Fungi</taxon>
        <taxon>Dikarya</taxon>
        <taxon>Basidiomycota</taxon>
        <taxon>Pucciniomycotina</taxon>
        <taxon>Microbotryomycetes</taxon>
        <taxon>Sporidiobolales</taxon>
        <taxon>Sporidiobolaceae</taxon>
        <taxon>Sporobolomyces</taxon>
    </lineage>
</organism>
<feature type="region of interest" description="Disordered" evidence="1">
    <location>
        <begin position="444"/>
        <end position="819"/>
    </location>
</feature>
<feature type="compositionally biased region" description="Basic residues" evidence="1">
    <location>
        <begin position="714"/>
        <end position="724"/>
    </location>
</feature>
<feature type="compositionally biased region" description="Basic and acidic residues" evidence="1">
    <location>
        <begin position="778"/>
        <end position="789"/>
    </location>
</feature>
<dbReference type="EMBL" id="CENE01000004">
    <property type="protein sequence ID" value="CEQ39861.1"/>
    <property type="molecule type" value="Genomic_DNA"/>
</dbReference>
<feature type="compositionally biased region" description="Polar residues" evidence="1">
    <location>
        <begin position="254"/>
        <end position="278"/>
    </location>
</feature>
<gene>
    <name evidence="2" type="primary">SPOSA6832_01423</name>
</gene>
<accession>A0A0D6EIY1</accession>
<keyword evidence="3" id="KW-1185">Reference proteome</keyword>
<feature type="region of interest" description="Disordered" evidence="1">
    <location>
        <begin position="29"/>
        <end position="88"/>
    </location>
</feature>
<dbReference type="OrthoDB" id="2537729at2759"/>
<reference evidence="3" key="1">
    <citation type="submission" date="2015-02" db="EMBL/GenBank/DDBJ databases">
        <authorList>
            <person name="Gon?alves P."/>
        </authorList>
    </citation>
    <scope>NUCLEOTIDE SEQUENCE [LARGE SCALE GENOMIC DNA]</scope>
</reference>
<proteinExistence type="predicted"/>
<dbReference type="AlphaFoldDB" id="A0A0D6EIY1"/>
<dbReference type="Proteomes" id="UP000243876">
    <property type="component" value="Unassembled WGS sequence"/>
</dbReference>
<evidence type="ECO:0000313" key="3">
    <source>
        <dbReference type="Proteomes" id="UP000243876"/>
    </source>
</evidence>
<feature type="compositionally biased region" description="Acidic residues" evidence="1">
    <location>
        <begin position="697"/>
        <end position="708"/>
    </location>
</feature>
<feature type="compositionally biased region" description="Basic residues" evidence="1">
    <location>
        <begin position="509"/>
        <end position="530"/>
    </location>
</feature>
<feature type="compositionally biased region" description="Low complexity" evidence="1">
    <location>
        <begin position="65"/>
        <end position="78"/>
    </location>
</feature>
<evidence type="ECO:0000256" key="1">
    <source>
        <dbReference type="SAM" id="MobiDB-lite"/>
    </source>
</evidence>
<feature type="compositionally biased region" description="Polar residues" evidence="1">
    <location>
        <begin position="453"/>
        <end position="462"/>
    </location>
</feature>
<feature type="compositionally biased region" description="Low complexity" evidence="1">
    <location>
        <begin position="352"/>
        <end position="361"/>
    </location>
</feature>
<name>A0A0D6EIY1_SPOSA</name>
<feature type="compositionally biased region" description="Polar residues" evidence="1">
    <location>
        <begin position="43"/>
        <end position="61"/>
    </location>
</feature>
<feature type="compositionally biased region" description="Basic and acidic residues" evidence="1">
    <location>
        <begin position="622"/>
        <end position="631"/>
    </location>
</feature>
<protein>
    <submittedName>
        <fullName evidence="2">SPOSA6832_01423-mRNA-1:cds</fullName>
    </submittedName>
</protein>
<feature type="compositionally biased region" description="Polar residues" evidence="1">
    <location>
        <begin position="315"/>
        <end position="330"/>
    </location>
</feature>
<feature type="region of interest" description="Disordered" evidence="1">
    <location>
        <begin position="243"/>
        <end position="406"/>
    </location>
</feature>
<evidence type="ECO:0000313" key="2">
    <source>
        <dbReference type="EMBL" id="CEQ39861.1"/>
    </source>
</evidence>